<protein>
    <submittedName>
        <fullName evidence="1">Uncharacterized protein</fullName>
    </submittedName>
</protein>
<sequence>MADEFDISGLGKALGVKTAGKNEIERHVVATDAEAEALAKKLAAEKRKFTVSVQPSQGDFNLEGLRGALGVNPAAVTAAPVAETTAAPAAVTAAAPARAQFAPVSSFVAPSPSNQAIASTIESIPGVREIGAAGLAAGATISKGMSGIQQLVGRYFPGLSEERRNAIAQNAAQNIAKAEAAVKPAEEQYPVATTIGEVGGFLANPANKLVPGFGPATGVIGAGTKAAAQGAIANPLTTPATSETVPFETEKLNQALTGAAGGALLGPALHVAANSLGRGVDAVRQRFGNMIPNERLQDNAIQVIQSAGIDPSKVSPAFFNGLVDQAKNALKTGDVQGFKNFAVRYSEASNLPVSVPMLRGQVTRDPMQYAVEQNLRGLQGVGEPIQEVMTKANSALLQNFDALGAKKGQDIIESGGFLRSALTQIDEVEAQKVRDAYAAYKNSTGKEIPVPLQGLAQEYARVVKDFGRSNIPEGVRNNMESLGLLRGKQSKLVTIDDAEELIKNINLNKDPSKQTLSTLNALNNLHRSVNEAIWSAGANLPGQAGAAAREARAIASARFKTIEGIPALKDVLNGKEPDKFVRQHILQGNVDEISRMQKYLQEHNPKALQQLQYDVISHIKQKVMGNKGEDNALFKNETMRDFVGDKTESLARLKRFLSPEQLSTLRQMNRVAENIYVEPIASAINRSNTAVQAANLVQSVVNSGAINDIASMIATAKLPYIAPLGQRLLGANQSARGAELVKQAIEPTARPRTEIKTFIKPGVAGAGAITAATRQSNIQNEQQNQ</sequence>
<reference evidence="1" key="1">
    <citation type="submission" date="2020-05" db="EMBL/GenBank/DDBJ databases">
        <authorList>
            <person name="Chiriac C."/>
            <person name="Salcher M."/>
            <person name="Ghai R."/>
            <person name="Kavagutti S V."/>
        </authorList>
    </citation>
    <scope>NUCLEOTIDE SEQUENCE</scope>
</reference>
<organism evidence="1">
    <name type="scientific">uncultured Caudovirales phage</name>
    <dbReference type="NCBI Taxonomy" id="2100421"/>
    <lineage>
        <taxon>Viruses</taxon>
        <taxon>Duplodnaviria</taxon>
        <taxon>Heunggongvirae</taxon>
        <taxon>Uroviricota</taxon>
        <taxon>Caudoviricetes</taxon>
        <taxon>Peduoviridae</taxon>
        <taxon>Maltschvirus</taxon>
        <taxon>Maltschvirus maltsch</taxon>
    </lineage>
</organism>
<name>A0A6J5PZM6_9CAUD</name>
<accession>A0A6J5PZM6</accession>
<evidence type="ECO:0000313" key="1">
    <source>
        <dbReference type="EMBL" id="CAB4172784.1"/>
    </source>
</evidence>
<proteinExistence type="predicted"/>
<gene>
    <name evidence="1" type="ORF">UFOVP953_4</name>
</gene>
<dbReference type="EMBL" id="LR796899">
    <property type="protein sequence ID" value="CAB4172784.1"/>
    <property type="molecule type" value="Genomic_DNA"/>
</dbReference>